<gene>
    <name evidence="1" type="ORF">DFR76_11016</name>
</gene>
<dbReference type="EMBL" id="QQBC01000010">
    <property type="protein sequence ID" value="RDI63319.1"/>
    <property type="molecule type" value="Genomic_DNA"/>
</dbReference>
<dbReference type="Proteomes" id="UP000254869">
    <property type="component" value="Unassembled WGS sequence"/>
</dbReference>
<comment type="caution">
    <text evidence="1">The sequence shown here is derived from an EMBL/GenBank/DDBJ whole genome shotgun (WGS) entry which is preliminary data.</text>
</comment>
<dbReference type="AlphaFoldDB" id="A0A370HXY3"/>
<dbReference type="GO" id="GO:0032259">
    <property type="term" value="P:methylation"/>
    <property type="evidence" value="ECO:0007669"/>
    <property type="project" value="UniProtKB-KW"/>
</dbReference>
<organism evidence="1 2">
    <name type="scientific">Nocardia pseudobrasiliensis</name>
    <dbReference type="NCBI Taxonomy" id="45979"/>
    <lineage>
        <taxon>Bacteria</taxon>
        <taxon>Bacillati</taxon>
        <taxon>Actinomycetota</taxon>
        <taxon>Actinomycetes</taxon>
        <taxon>Mycobacteriales</taxon>
        <taxon>Nocardiaceae</taxon>
        <taxon>Nocardia</taxon>
    </lineage>
</organism>
<dbReference type="InterPro" id="IPR029063">
    <property type="entry name" value="SAM-dependent_MTases_sf"/>
</dbReference>
<accession>A0A370HXY3</accession>
<evidence type="ECO:0000313" key="1">
    <source>
        <dbReference type="EMBL" id="RDI63319.1"/>
    </source>
</evidence>
<keyword evidence="1" id="KW-0808">Transferase</keyword>
<protein>
    <submittedName>
        <fullName evidence="1">S-adenosyl methyltransferase</fullName>
    </submittedName>
</protein>
<keyword evidence="1" id="KW-0489">Methyltransferase</keyword>
<evidence type="ECO:0000313" key="2">
    <source>
        <dbReference type="Proteomes" id="UP000254869"/>
    </source>
</evidence>
<name>A0A370HXY3_9NOCA</name>
<dbReference type="GO" id="GO:0008168">
    <property type="term" value="F:methyltransferase activity"/>
    <property type="evidence" value="ECO:0007669"/>
    <property type="project" value="UniProtKB-KW"/>
</dbReference>
<reference evidence="1 2" key="1">
    <citation type="submission" date="2018-07" db="EMBL/GenBank/DDBJ databases">
        <title>Genomic Encyclopedia of Type Strains, Phase IV (KMG-IV): sequencing the most valuable type-strain genomes for metagenomic binning, comparative biology and taxonomic classification.</title>
        <authorList>
            <person name="Goeker M."/>
        </authorList>
    </citation>
    <scope>NUCLEOTIDE SEQUENCE [LARGE SCALE GENOMIC DNA]</scope>
    <source>
        <strain evidence="1 2">DSM 44290</strain>
    </source>
</reference>
<dbReference type="SUPFAM" id="SSF53335">
    <property type="entry name" value="S-adenosyl-L-methionine-dependent methyltransferases"/>
    <property type="match status" value="1"/>
</dbReference>
<dbReference type="InterPro" id="IPR006764">
    <property type="entry name" value="SAM_dep_MeTrfase_SAV2177_type"/>
</dbReference>
<sequence length="270" mass="30183">MSEGQLNDAYVKASQTRPSIARAYHFLLGEHEYYSVDQTFGQYFLQVLPGSERIATTNRRALERAVRDMAGEGVRQFIDFGCGLPTSENNVHEIARRHQPTASVVYLDNDPIVVAHADARLVTDERIAVMNADVRQPRLIGDSAEVERLINFDEPVGLIFGNVLAFVNDEENPTAVVQYWIERIASGSLVYISHFLSADNPQTSAAEEKLQGAFSRGRWRGDKEILRMLSGLDVLEPGLVPCVLWRNDEKSAAETTPWEQLIASVLARKP</sequence>
<proteinExistence type="predicted"/>
<dbReference type="STRING" id="1210086.GCA_001613105_06540"/>
<dbReference type="Pfam" id="PF04672">
    <property type="entry name" value="Methyltransf_19"/>
    <property type="match status" value="1"/>
</dbReference>
<dbReference type="PIRSF" id="PIRSF017393">
    <property type="entry name" value="MTase_SAV2177"/>
    <property type="match status" value="1"/>
</dbReference>
<dbReference type="Gene3D" id="3.40.50.150">
    <property type="entry name" value="Vaccinia Virus protein VP39"/>
    <property type="match status" value="1"/>
</dbReference>
<keyword evidence="2" id="KW-1185">Reference proteome</keyword>